<dbReference type="Proteomes" id="UP000053424">
    <property type="component" value="Unassembled WGS sequence"/>
</dbReference>
<dbReference type="AlphaFoldDB" id="A0A0C2YPN1"/>
<protein>
    <recommendedName>
        <fullName evidence="6">GCF C-terminal domain-containing protein</fullName>
    </recommendedName>
</protein>
<feature type="region of interest" description="Disordered" evidence="3">
    <location>
        <begin position="123"/>
        <end position="144"/>
    </location>
</feature>
<name>A0A0C2YPN1_HEBCY</name>
<keyword evidence="5" id="KW-1185">Reference proteome</keyword>
<accession>A0A0C2YPN1</accession>
<dbReference type="PANTHER" id="PTHR12214">
    <property type="entry name" value="GC-RICH SEQUENCE DNA-BINDING FACTOR"/>
    <property type="match status" value="1"/>
</dbReference>
<dbReference type="HOGENOM" id="CLU_020074_0_0_1"/>
<feature type="region of interest" description="Disordered" evidence="3">
    <location>
        <begin position="270"/>
        <end position="300"/>
    </location>
</feature>
<dbReference type="STRING" id="686832.A0A0C2YPN1"/>
<feature type="compositionally biased region" description="Basic residues" evidence="3">
    <location>
        <begin position="43"/>
        <end position="55"/>
    </location>
</feature>
<feature type="region of interest" description="Disordered" evidence="3">
    <location>
        <begin position="1"/>
        <end position="74"/>
    </location>
</feature>
<feature type="compositionally biased region" description="Acidic residues" evidence="3">
    <location>
        <begin position="225"/>
        <end position="237"/>
    </location>
</feature>
<feature type="compositionally biased region" description="Acidic residues" evidence="3">
    <location>
        <begin position="270"/>
        <end position="279"/>
    </location>
</feature>
<dbReference type="GO" id="GO:0000390">
    <property type="term" value="P:spliceosomal complex disassembly"/>
    <property type="evidence" value="ECO:0007669"/>
    <property type="project" value="InterPro"/>
</dbReference>
<dbReference type="OrthoDB" id="429427at2759"/>
<feature type="region of interest" description="Disordered" evidence="3">
    <location>
        <begin position="415"/>
        <end position="502"/>
    </location>
</feature>
<feature type="compositionally biased region" description="Basic residues" evidence="3">
    <location>
        <begin position="473"/>
        <end position="483"/>
    </location>
</feature>
<evidence type="ECO:0008006" key="6">
    <source>
        <dbReference type="Google" id="ProtNLM"/>
    </source>
</evidence>
<feature type="region of interest" description="Disordered" evidence="3">
    <location>
        <begin position="206"/>
        <end position="237"/>
    </location>
</feature>
<evidence type="ECO:0000313" key="4">
    <source>
        <dbReference type="EMBL" id="KIM43007.1"/>
    </source>
</evidence>
<proteinExistence type="predicted"/>
<sequence length="791" mass="88250">MSSPPPVIFKRKTKPATRTRQTSPENVGAVETENSPSTLAIKLKNKIKKTSKTKSRLSFGGDGDNDEDEGGDGEVFKVKKSSLSRKMALGTHPAIVPQSLDQATISTSNGSPRYDAAYLKELKASTPTSRPPLPTNVDPYDADMSMDIGDISIQTIDMDVDSQRGKTEESASFIPSESSIKVAKEKRGRLRQTQATGEEDFISLSVAKLEDGPKGPHPESRLMREEDELGEGDDEFAEYTSAQERIALGKKSRKKEASQRRVAMEEMIADAEEEDEETMEWEHEQLRRGGHRTPEPSSSKVKEIYKAAPIPLATPIPLLGPAISRISEQLSLLTASHAKNSATLTSLAQERSEVDDRETEMRELVEKAETKRAWFDGFKEWNESVAGFLDEKYPLLEKLEEENLSLLKERFDMVEKRRRQDDEDDLATFIGPLPITPSSSTLEPEETDELGRTIPKPNPANERRQRRVDRTARHQLRSSRRTKPPAPSSGLGEDEEGYSTDSSLAAADASAYTVAMHDLSSRRKAVLADVKAEEFKDPGKGRWSVWREKYSDSYIGAWGGLGVVSVWEFWVRLECVGWDCIENQQTLHSFKWYKGLYEYCRPGDEDKVVEERELGPDGDLVTSMISTAVIPLICKLIDGGALDVYSSKHIRRMVDLAEEVEASVEQGGGKFQTLLKSVAGCFQAAISATEESVVKYTQTQSRAAGFNPDAIPARRRFLNRRVKLMKNLLRWRKYTGERFGLGTILAQLIERSIVPVAEGGWEVGGEDIVRKVVNMVPAELVPPQLRRLRAV</sequence>
<evidence type="ECO:0000256" key="2">
    <source>
        <dbReference type="ARBA" id="ARBA00023242"/>
    </source>
</evidence>
<dbReference type="PANTHER" id="PTHR12214:SF0">
    <property type="entry name" value="LD29489P"/>
    <property type="match status" value="1"/>
</dbReference>
<dbReference type="InterPro" id="IPR028211">
    <property type="entry name" value="Ntr2"/>
</dbReference>
<dbReference type="GO" id="GO:0071008">
    <property type="term" value="C:U2-type post-mRNA release spliceosomal complex"/>
    <property type="evidence" value="ECO:0007669"/>
    <property type="project" value="InterPro"/>
</dbReference>
<dbReference type="InterPro" id="IPR012890">
    <property type="entry name" value="GCFC2-like"/>
</dbReference>
<evidence type="ECO:0000313" key="5">
    <source>
        <dbReference type="Proteomes" id="UP000053424"/>
    </source>
</evidence>
<feature type="compositionally biased region" description="Acidic residues" evidence="3">
    <location>
        <begin position="63"/>
        <end position="72"/>
    </location>
</feature>
<reference evidence="4 5" key="1">
    <citation type="submission" date="2014-04" db="EMBL/GenBank/DDBJ databases">
        <authorList>
            <consortium name="DOE Joint Genome Institute"/>
            <person name="Kuo A."/>
            <person name="Gay G."/>
            <person name="Dore J."/>
            <person name="Kohler A."/>
            <person name="Nagy L.G."/>
            <person name="Floudas D."/>
            <person name="Copeland A."/>
            <person name="Barry K.W."/>
            <person name="Cichocki N."/>
            <person name="Veneault-Fourrey C."/>
            <person name="LaButti K."/>
            <person name="Lindquist E.A."/>
            <person name="Lipzen A."/>
            <person name="Lundell T."/>
            <person name="Morin E."/>
            <person name="Murat C."/>
            <person name="Sun H."/>
            <person name="Tunlid A."/>
            <person name="Henrissat B."/>
            <person name="Grigoriev I.V."/>
            <person name="Hibbett D.S."/>
            <person name="Martin F."/>
            <person name="Nordberg H.P."/>
            <person name="Cantor M.N."/>
            <person name="Hua S.X."/>
        </authorList>
    </citation>
    <scope>NUCLEOTIDE SEQUENCE [LARGE SCALE GENOMIC DNA]</scope>
    <source>
        <strain evidence="5">h7</strain>
    </source>
</reference>
<dbReference type="GO" id="GO:0003677">
    <property type="term" value="F:DNA binding"/>
    <property type="evidence" value="ECO:0007669"/>
    <property type="project" value="InterPro"/>
</dbReference>
<evidence type="ECO:0000256" key="3">
    <source>
        <dbReference type="SAM" id="MobiDB-lite"/>
    </source>
</evidence>
<gene>
    <name evidence="4" type="ORF">M413DRAFT_69575</name>
</gene>
<dbReference type="Pfam" id="PF15458">
    <property type="entry name" value="NTR2"/>
    <property type="match status" value="1"/>
</dbReference>
<dbReference type="EMBL" id="KN831776">
    <property type="protein sequence ID" value="KIM43007.1"/>
    <property type="molecule type" value="Genomic_DNA"/>
</dbReference>
<organism evidence="4 5">
    <name type="scientific">Hebeloma cylindrosporum</name>
    <dbReference type="NCBI Taxonomy" id="76867"/>
    <lineage>
        <taxon>Eukaryota</taxon>
        <taxon>Fungi</taxon>
        <taxon>Dikarya</taxon>
        <taxon>Basidiomycota</taxon>
        <taxon>Agaricomycotina</taxon>
        <taxon>Agaricomycetes</taxon>
        <taxon>Agaricomycetidae</taxon>
        <taxon>Agaricales</taxon>
        <taxon>Agaricineae</taxon>
        <taxon>Hymenogastraceae</taxon>
        <taxon>Hebeloma</taxon>
    </lineage>
</organism>
<evidence type="ECO:0000256" key="1">
    <source>
        <dbReference type="ARBA" id="ARBA00004123"/>
    </source>
</evidence>
<reference evidence="5" key="2">
    <citation type="submission" date="2015-01" db="EMBL/GenBank/DDBJ databases">
        <title>Evolutionary Origins and Diversification of the Mycorrhizal Mutualists.</title>
        <authorList>
            <consortium name="DOE Joint Genome Institute"/>
            <consortium name="Mycorrhizal Genomics Consortium"/>
            <person name="Kohler A."/>
            <person name="Kuo A."/>
            <person name="Nagy L.G."/>
            <person name="Floudas D."/>
            <person name="Copeland A."/>
            <person name="Barry K.W."/>
            <person name="Cichocki N."/>
            <person name="Veneault-Fourrey C."/>
            <person name="LaButti K."/>
            <person name="Lindquist E.A."/>
            <person name="Lipzen A."/>
            <person name="Lundell T."/>
            <person name="Morin E."/>
            <person name="Murat C."/>
            <person name="Riley R."/>
            <person name="Ohm R."/>
            <person name="Sun H."/>
            <person name="Tunlid A."/>
            <person name="Henrissat B."/>
            <person name="Grigoriev I.V."/>
            <person name="Hibbett D.S."/>
            <person name="Martin F."/>
        </authorList>
    </citation>
    <scope>NUCLEOTIDE SEQUENCE [LARGE SCALE GENOMIC DNA]</scope>
    <source>
        <strain evidence="5">h7</strain>
    </source>
</reference>
<comment type="subcellular location">
    <subcellularLocation>
        <location evidence="1">Nucleus</location>
    </subcellularLocation>
</comment>
<feature type="compositionally biased region" description="Basic and acidic residues" evidence="3">
    <location>
        <begin position="208"/>
        <end position="224"/>
    </location>
</feature>
<keyword evidence="2" id="KW-0539">Nucleus</keyword>